<dbReference type="PROSITE" id="PS00211">
    <property type="entry name" value="ABC_TRANSPORTER_1"/>
    <property type="match status" value="1"/>
</dbReference>
<dbReference type="GO" id="GO:0005524">
    <property type="term" value="F:ATP binding"/>
    <property type="evidence" value="ECO:0007669"/>
    <property type="project" value="UniProtKB-KW"/>
</dbReference>
<dbReference type="GO" id="GO:0015833">
    <property type="term" value="P:peptide transport"/>
    <property type="evidence" value="ECO:0007669"/>
    <property type="project" value="InterPro"/>
</dbReference>
<dbReference type="GO" id="GO:0055085">
    <property type="term" value="P:transmembrane transport"/>
    <property type="evidence" value="ECO:0007669"/>
    <property type="project" value="UniProtKB-ARBA"/>
</dbReference>
<dbReference type="Pfam" id="PF08352">
    <property type="entry name" value="oligo_HPY"/>
    <property type="match status" value="1"/>
</dbReference>
<dbReference type="InterPro" id="IPR003439">
    <property type="entry name" value="ABC_transporter-like_ATP-bd"/>
</dbReference>
<proteinExistence type="predicted"/>
<organism evidence="6 7">
    <name type="scientific">Algicella marina</name>
    <dbReference type="NCBI Taxonomy" id="2683284"/>
    <lineage>
        <taxon>Bacteria</taxon>
        <taxon>Pseudomonadati</taxon>
        <taxon>Pseudomonadota</taxon>
        <taxon>Alphaproteobacteria</taxon>
        <taxon>Rhodobacterales</taxon>
        <taxon>Paracoccaceae</taxon>
        <taxon>Algicella</taxon>
    </lineage>
</organism>
<sequence>MTQAVMQATNLQRHYTVSTGLLRKSRLLQAVGGVDFELYAGRTLAVVGESGCGKSTLARMVAMIEEPTDGQLVLDGKPVLPTDWASLRKSVQIVFQDPYGSLNPRQRIGAILCEPLVINHSETSRKERESKARQMLEMVGLRPEHFDRYPHMFSGGQRQRIAIARALMLDPKVLVLDEPVSALDLSIQSAILNLLTELQDRLGLSYLFISHDLSVVRHVADDVIVMYLGRAVERGSKQDVLDAPMHPYTKALLSATPRAEPGAAKNRINLKGELPSPLNVPQGCPFAPRCWKAETKCRAERPKLSDASHSAACFFPENTPEGA</sequence>
<evidence type="ECO:0000256" key="4">
    <source>
        <dbReference type="ARBA" id="ARBA00022840"/>
    </source>
</evidence>
<dbReference type="Pfam" id="PF00005">
    <property type="entry name" value="ABC_tran"/>
    <property type="match status" value="1"/>
</dbReference>
<dbReference type="Proteomes" id="UP000464495">
    <property type="component" value="Chromosome"/>
</dbReference>
<dbReference type="FunFam" id="3.40.50.300:FF:000016">
    <property type="entry name" value="Oligopeptide ABC transporter ATP-binding component"/>
    <property type="match status" value="1"/>
</dbReference>
<keyword evidence="2" id="KW-0813">Transport</keyword>
<keyword evidence="7" id="KW-1185">Reference proteome</keyword>
<dbReference type="NCBIfam" id="TIGR01727">
    <property type="entry name" value="oligo_HPY"/>
    <property type="match status" value="1"/>
</dbReference>
<dbReference type="EMBL" id="CP046620">
    <property type="protein sequence ID" value="QHQ37484.1"/>
    <property type="molecule type" value="Genomic_DNA"/>
</dbReference>
<evidence type="ECO:0000313" key="7">
    <source>
        <dbReference type="Proteomes" id="UP000464495"/>
    </source>
</evidence>
<dbReference type="InterPro" id="IPR017871">
    <property type="entry name" value="ABC_transporter-like_CS"/>
</dbReference>
<dbReference type="KEGG" id="amaq:GO499_17800"/>
<keyword evidence="4 6" id="KW-0067">ATP-binding</keyword>
<evidence type="ECO:0000313" key="6">
    <source>
        <dbReference type="EMBL" id="QHQ37484.1"/>
    </source>
</evidence>
<dbReference type="GO" id="GO:0016887">
    <property type="term" value="F:ATP hydrolysis activity"/>
    <property type="evidence" value="ECO:0007669"/>
    <property type="project" value="InterPro"/>
</dbReference>
<dbReference type="AlphaFoldDB" id="A0A6P1T3E9"/>
<protein>
    <submittedName>
        <fullName evidence="6">Dipeptide ABC transporter ATP-binding protein</fullName>
    </submittedName>
</protein>
<dbReference type="SMART" id="SM00382">
    <property type="entry name" value="AAA"/>
    <property type="match status" value="1"/>
</dbReference>
<dbReference type="SUPFAM" id="SSF52540">
    <property type="entry name" value="P-loop containing nucleoside triphosphate hydrolases"/>
    <property type="match status" value="1"/>
</dbReference>
<evidence type="ECO:0000259" key="5">
    <source>
        <dbReference type="PROSITE" id="PS50893"/>
    </source>
</evidence>
<evidence type="ECO:0000256" key="3">
    <source>
        <dbReference type="ARBA" id="ARBA00022741"/>
    </source>
</evidence>
<dbReference type="InterPro" id="IPR050319">
    <property type="entry name" value="ABC_transp_ATP-bind"/>
</dbReference>
<feature type="domain" description="ABC transporter" evidence="5">
    <location>
        <begin position="6"/>
        <end position="253"/>
    </location>
</feature>
<dbReference type="PANTHER" id="PTHR43776">
    <property type="entry name" value="TRANSPORT ATP-BINDING PROTEIN"/>
    <property type="match status" value="1"/>
</dbReference>
<dbReference type="InterPro" id="IPR027417">
    <property type="entry name" value="P-loop_NTPase"/>
</dbReference>
<reference evidence="6 7" key="1">
    <citation type="submission" date="2019-12" db="EMBL/GenBank/DDBJ databases">
        <title>Complete genome sequence of Algicella marina strain 9Alg 56(T) isolated from the red alga Tichocarpus crinitus.</title>
        <authorList>
            <person name="Kim S.-G."/>
            <person name="Nedashkovskaya O.I."/>
        </authorList>
    </citation>
    <scope>NUCLEOTIDE SEQUENCE [LARGE SCALE GENOMIC DNA]</scope>
    <source>
        <strain evidence="6 7">9Alg 56</strain>
    </source>
</reference>
<dbReference type="InterPro" id="IPR013563">
    <property type="entry name" value="Oligopep_ABC_C"/>
</dbReference>
<dbReference type="NCBIfam" id="NF008453">
    <property type="entry name" value="PRK11308.1"/>
    <property type="match status" value="1"/>
</dbReference>
<accession>A0A6P1T3E9</accession>
<evidence type="ECO:0000256" key="2">
    <source>
        <dbReference type="ARBA" id="ARBA00022448"/>
    </source>
</evidence>
<gene>
    <name evidence="6" type="ORF">GO499_17800</name>
</gene>
<dbReference type="Gene3D" id="3.40.50.300">
    <property type="entry name" value="P-loop containing nucleotide triphosphate hydrolases"/>
    <property type="match status" value="1"/>
</dbReference>
<dbReference type="RefSeq" id="WP_161864050.1">
    <property type="nucleotide sequence ID" value="NZ_CP046620.1"/>
</dbReference>
<dbReference type="InterPro" id="IPR003593">
    <property type="entry name" value="AAA+_ATPase"/>
</dbReference>
<keyword evidence="3" id="KW-0547">Nucleotide-binding</keyword>
<name>A0A6P1T3E9_9RHOB</name>
<dbReference type="GO" id="GO:0005886">
    <property type="term" value="C:plasma membrane"/>
    <property type="evidence" value="ECO:0007669"/>
    <property type="project" value="UniProtKB-SubCell"/>
</dbReference>
<dbReference type="PANTHER" id="PTHR43776:SF6">
    <property type="entry name" value="DIPEPTIDE TRANSPORT ATP-BINDING PROTEIN DPPF"/>
    <property type="match status" value="1"/>
</dbReference>
<comment type="subcellular location">
    <subcellularLocation>
        <location evidence="1">Cell inner membrane</location>
        <topology evidence="1">Peripheral membrane protein</topology>
    </subcellularLocation>
</comment>
<dbReference type="PROSITE" id="PS50893">
    <property type="entry name" value="ABC_TRANSPORTER_2"/>
    <property type="match status" value="1"/>
</dbReference>
<dbReference type="CDD" id="cd03257">
    <property type="entry name" value="ABC_NikE_OppD_transporters"/>
    <property type="match status" value="1"/>
</dbReference>
<evidence type="ECO:0000256" key="1">
    <source>
        <dbReference type="ARBA" id="ARBA00004417"/>
    </source>
</evidence>